<dbReference type="CDD" id="cd00198">
    <property type="entry name" value="vWFA"/>
    <property type="match status" value="1"/>
</dbReference>
<dbReference type="InterPro" id="IPR018511">
    <property type="entry name" value="Hemolysin-typ_Ca-bd_CS"/>
</dbReference>
<keyword evidence="4" id="KW-1185">Reference proteome</keyword>
<dbReference type="NCBIfam" id="TIGR03661">
    <property type="entry name" value="T1SS_VCA0849"/>
    <property type="match status" value="1"/>
</dbReference>
<dbReference type="Pfam" id="PF00092">
    <property type="entry name" value="VWA"/>
    <property type="match status" value="1"/>
</dbReference>
<dbReference type="InterPro" id="IPR036465">
    <property type="entry name" value="vWFA_dom_sf"/>
</dbReference>
<dbReference type="SUPFAM" id="SSF141072">
    <property type="entry name" value="CalX-like"/>
    <property type="match status" value="4"/>
</dbReference>
<dbReference type="PROSITE" id="PS00330">
    <property type="entry name" value="HEMOLYSIN_CALCIUM"/>
    <property type="match status" value="2"/>
</dbReference>
<dbReference type="SUPFAM" id="SSF51120">
    <property type="entry name" value="beta-Roll"/>
    <property type="match status" value="1"/>
</dbReference>
<proteinExistence type="predicted"/>
<protein>
    <submittedName>
        <fullName evidence="3">Type I secretion C-terminal target domain-containing protein</fullName>
    </submittedName>
</protein>
<organism evidence="3 4">
    <name type="scientific">Pseudomonas coleopterorum</name>
    <dbReference type="NCBI Taxonomy" id="1605838"/>
    <lineage>
        <taxon>Bacteria</taxon>
        <taxon>Pseudomonadati</taxon>
        <taxon>Pseudomonadota</taxon>
        <taxon>Gammaproteobacteria</taxon>
        <taxon>Pseudomonadales</taxon>
        <taxon>Pseudomonadaceae</taxon>
        <taxon>Pseudomonas</taxon>
    </lineage>
</organism>
<dbReference type="InterPro" id="IPR038081">
    <property type="entry name" value="CalX-like_sf"/>
</dbReference>
<evidence type="ECO:0000313" key="3">
    <source>
        <dbReference type="EMBL" id="MBD8772159.1"/>
    </source>
</evidence>
<evidence type="ECO:0000313" key="4">
    <source>
        <dbReference type="Proteomes" id="UP000620025"/>
    </source>
</evidence>
<dbReference type="Pfam" id="PF20579">
    <property type="entry name" value="LapA"/>
    <property type="match status" value="15"/>
</dbReference>
<sequence>GNDVYNGADTVSTAITGVTGGNYEQLTPNTTPVVTPVGDSIDVTNVVLTATVPAGGALENGTIVYTATVGAPVTGSPVVVTLSNNQTITIAVGETSGTVSYALGNDVYIGANTVSTAITGVTGGNYEQLTPNTTPVVTPVSDVIDVTTISLTGAASVTEGESASYTLTLSNPTNVDTQVTLNLSYGGSATRADYQGTDTITVTIKAGETSANFQLPIVDDALVEGRENVVVTIANPTGTNFESLVVNPQAASVNTVIIDNDAPVVGDNDGVPGNKLTGTEDTVLALDWASFNIEPTANPNLDLGIKFTSLPANGSLQYNDGSGWRDLTQADLGTTFSKAQIDAGTLRFVPVADESGSDAYNNGGTGDQRSDYANFTFTPTVDALVGRPGTVVIDIKPVADVPVLSVAQTISGLIKYTYTDLQGLGNNGEGADPALIKSTIEAAGSRPGVVISDVGDSNVVQGTGTKVTGLIFLEAGKTYTFSGKADDGLLINVGGKDLDGAHWGAGIDPTSGDYTGSITPTETGYYSIDLYHYNQNGPGFYNLNLSVDQGPATSIGTSGVPLYSDISEVINQGIDVVPRVDANGDGYYAGYELNHGAEDTAIQLSTIAVSFGDTRDGSELHVLQISGIPVGAVLRDGANHVYVSEAGGTGTADITGWNLSTLTFTPPTDFNGTVALTVTATATEKADLANPASVSQQLNIIVDPVTDVTNVVLTAEVPAGGAVENGTIVYTATVDSPVTGSPVVVNLSNTQVITIPVGQTSGSVTYVIGNDVYKGADTVSTGITGVSGGNYEQLTPNTTPVVTPVGDSIDVTNVVLTAAVPTGGVAENGTIVYTATVGAPVTGSPVVVTLSNTQTITIPVGQTSGSVSYVVGNDVYKGADSVSTGITGVSGGNYEQLTPNTTPVVTPVSDSNDVTSVVLTAAVPAGGAVENGTIVYTATVGAPVTGSPVVVTLSNNQTITIGVGETSGTVSYTLGNDVYNGANPVSTAITGVTGGNYEQLTPNTTPVVTPVGDSTDITNVVLTATVPAGGALENGTIVYTATVGAPVTGSPVVVTLSNNQTITIGVGETSGTVSYTLGNDVYTGAATVSTAITGVTGGNYEQLTPNTTPIVTQVGDVTDVTTISLSGAVSVTEGESASYTLTLSNPTNVDTQVTLNLSYGGSATGADYRGTDTITVTIKAGETSANFQLPILDDALVEGRENVVVTIANPTGTNFESLVVNPQAASVNTVIIDNDAPVVGDNGGVPGNKLTGTEDTALALNWASFNIEPTANPNLDLGIKFTSLPANGNLQFNDGSGWKNLTQADLGTTFSKADIDAGKLQFVPVADESGSDAYKNAGTGDQHSDYASFTFTPTVDALVGKPGTVTIDIKPVADAPILSLTPDYVVPTGLIKYTYTGLQGLGNNGEGADPALIKSTIEAANRPQGVVVADVGDTNVVQGTSTKVTGLIFLEAGKTYTFTGKADDGLLINVGGKDLSTAHWGAGVDPTSGDFSGTFKPTETGYYSLDLYHHNQNGPGFYGLNLSVDQGPVTPIGQSGALLYTDIADLVNQGIKVTPHVDGNGDGYYAGYELNHGAEDTAIQLSTINVTFGDTRDGSELHVLQISGIPAGAELRDGAGHSYVSTAGGTGTADITTWDLKTLTITPPTDFNGTLALTVTATATESADLANPASVSQQLNVIVDPVTDVTNVVLTAQTPPGGVLENGTIVYTATVGNPVTGTPVVVKLSNDQVITIPVGETSGSVSYVVGNDVYKGADSVSTAITGVTGGNYEQLAPNTTPVVTPVSDSNDVTNVVLTAQTPAGGVAENGTIVYTATVGAPVTESPVVVTLSNNQTITIPVGQTSGSVSYVVGNDVYKGADSVSTGITGVTGGNYEQLAPNTTPVVTPVSDSNDVTNVVLTAQTPAGGVAENGTIVYTATVGAPVTISPVVVTLSNNQTITIPVGQTSGSVSYVVGNDVYKGADSVSTAITGVTGGNYEQLAPNTTPVVTQVSDSNDVTNVVLTAQTPVGGVAENGTIVYTATVGAPVTESPVVVTLSNNQIITIPVGQTSGSVSYVVGNDVYKGADSVSTAITGVTGGNYEQLAPNTTPVVTQVSDVIDVTTISLSGAASVTEGESANYTLTLSNPTNVDTKVTLNLSYGGTATRADYVGPDSNSITVTIPKGQTSVQFQLPIVDDALVEGRENVVVTIANPTGSNFESLVVNPQAASVNTVIIDNDAPVVGDNGDNKGVAGNKLIGTEDNAVALDWASFNVQPTANPNLDLGIKFTSLPANGNLQFNDGSGWKNLTQADLGTTFSKADIDAGKLQFVPVADESGSDAYKNAGIGDQHSDYASFTFTPTVDALVGKPGTVTIDIKPVADAPILSLTPDYVVPTGLIKYTYTDLQGLGDTGEGADPALIKSTIEAAGSRPGVVIADVGDTNIVQGTATKVTGLIFLEAGKTYTFSGKADDGLLINVGGKDLGTAHWGAGVDPTSGDFSGSITPSETGYYSLDLYHHNQNGPGFYDLNLSVDQGPATSIGASGVPLYTDIADLVNQGINVTPHVDGNGDGYYAGYELNHGAENTAIQLSTINVTFGDTRDGSEQHLLQISGIPEGAVLRDGANHSYVSAAGGTGTADITTWDLKTLTITPPADFTGTLALTVKATATESADQANPASVSQQLNVVVDAVNEAPVVAMDQQMVFNEGSAESINLVSGLIISDKDNAAGDQLQSAKIVIHNTMAGDILSSAFEAGKGTTTQGIGYKVDGVASDGTMTITLEGMASRAAYQELISSIQFKATGEHPESTVRQVSVEVTDTGVQGNGVNGASSVVANSTMAVKPAVVVTLSAEPEAVEGGVIKYTATLTDLHGNAVNAQDTIRVDIGNGASISIAKGASASSTTVDAPADDVYKDADSVSRTIQNVSGGGNVTLMPGTTPVNVLVNDTIDATKVSLSATSAVNDGGVITYTATLDHAADKAVKLLLSNGQTIDIAAKATQGSVNYTVANDASRAGIITVAVAGIANAANGKPIDGNFEKLLYQDASASTTVTGPQTTIGITGAERIIEGQSAIYTLTLSHETKSPVTVTLSYSGKAANGADFQGQTTVVINADKSSATFPISALSDQLREGTEQLVVTIDSVTGGNFQSLTPDPAHASVAINIIDNTLVADTATVDEGATLNGNVLTNDRDGDNSLTVAKLTVGGTSYAMDANGHASAPVTATVGNQSVTVGNLTIAADGSYTYTPAKGYEHWSGTVPTVSYTTNTGAVSTLDITVAPVSDTPLLSVANPTSWTLSGDANTVTSGQVSQLGEAWKTHNANNYIEVNPYSVYNGTSSSTKVIELESNVGDASDLYTVVANAKAGSLYTLDFDYSPRKGHEGDSDIKVMWGDKVVAVINGTTVGMVHYSLQLPVDSTASKTLTFASVDKNSFGGLLDNITLSTTGNTGVAGKAIALSEITSQLVDRDGSETLTTTISNIQAGATLSDGTHSFTASSTAQVADVSDWNLSTLTLTTAANAPAGDINLKVNASAKDGTAVAAAAAEQTLTVHVVEAKQSYSTITGNAGTETLDGTTGRDIIVGDVTPTQTQNGASYNIAYILDRSGSMKDTLASAKDSVANAVQQLSQNLGGGTVKVTIVDFGTDAQQGTTLTLKANMSLDEIKKDLGLNAITANGGTNYESAFYKAATWFNGTEATSNTGAVKLSYLITDGEPTYYLDTAGNRQGDGRTTNSAVVEGSAEGFAALAKVSTVEAIGVGNNSNSATVATLQKFDSDGEVQTKIDVSNIAAALKNSIITAGGDTINGGEGHDILFGDTISFTKAGVTTEGTAALTEYVKSVTNASSVTSEQVHDYITKHASDFNVGPASSEGQAGLFTVAKGGNDFLNGGDGDDIIYGQRGDDTLRGGAGNDVLFGGAGKDTFVWKSGDVGTDTIKDFSHAEGDKLDLSDLLPSDAETNLANYLKLSTDTAGNSILQISTKGGMTSAAATVTPDVTIKVDNAHWGSGTDAIKSLISGGDLLVKHHD</sequence>
<dbReference type="InterPro" id="IPR002035">
    <property type="entry name" value="VWF_A"/>
</dbReference>
<dbReference type="PRINTS" id="PR00313">
    <property type="entry name" value="CABNDNGRPT"/>
</dbReference>
<comment type="caution">
    <text evidence="3">The sequence shown here is derived from an EMBL/GenBank/DDBJ whole genome shotgun (WGS) entry which is preliminary data.</text>
</comment>
<dbReference type="PROSITE" id="PS50234">
    <property type="entry name" value="VWFA"/>
    <property type="match status" value="1"/>
</dbReference>
<evidence type="ECO:0000259" key="2">
    <source>
        <dbReference type="PROSITE" id="PS50234"/>
    </source>
</evidence>
<dbReference type="Gene3D" id="2.150.10.10">
    <property type="entry name" value="Serralysin-like metalloprotease, C-terminal"/>
    <property type="match status" value="1"/>
</dbReference>
<name>A0ABR9C4A4_9PSED</name>
<dbReference type="InterPro" id="IPR019960">
    <property type="entry name" value="T1SS_VCA0849"/>
</dbReference>
<dbReference type="InterPro" id="IPR011049">
    <property type="entry name" value="Serralysin-like_metalloprot_C"/>
</dbReference>
<keyword evidence="1" id="KW-0106">Calcium</keyword>
<evidence type="ECO:0000256" key="1">
    <source>
        <dbReference type="ARBA" id="ARBA00022837"/>
    </source>
</evidence>
<dbReference type="InterPro" id="IPR001343">
    <property type="entry name" value="Hemolysn_Ca-bd"/>
</dbReference>
<feature type="non-terminal residue" evidence="3">
    <location>
        <position position="1"/>
    </location>
</feature>
<dbReference type="Pfam" id="PF00353">
    <property type="entry name" value="HemolysinCabind"/>
    <property type="match status" value="3"/>
</dbReference>
<feature type="domain" description="VWFA" evidence="2">
    <location>
        <begin position="3564"/>
        <end position="3762"/>
    </location>
</feature>
<dbReference type="Gene3D" id="2.60.40.2030">
    <property type="match status" value="4"/>
</dbReference>
<accession>A0ABR9C4A4</accession>
<dbReference type="SUPFAM" id="SSF53300">
    <property type="entry name" value="vWA-like"/>
    <property type="match status" value="1"/>
</dbReference>
<dbReference type="Proteomes" id="UP000620025">
    <property type="component" value="Unassembled WGS sequence"/>
</dbReference>
<dbReference type="InterPro" id="IPR046779">
    <property type="entry name" value="LapA_adhesin_dom"/>
</dbReference>
<reference evidence="3 4" key="1">
    <citation type="journal article" date="2020" name="FEMS Microbiol. Ecol.">
        <title>Temporal dynamics of bacterial communities during seed development and maturation.</title>
        <authorList>
            <person name="Chesneau G."/>
            <person name="Torres-Cortes G."/>
            <person name="Briand M."/>
            <person name="Darrasse A."/>
            <person name="Preveaux A."/>
            <person name="Marais C."/>
            <person name="Jacques M.A."/>
            <person name="Shade A."/>
            <person name="Barret M."/>
        </authorList>
    </citation>
    <scope>NUCLEOTIDE SEQUENCE [LARGE SCALE GENOMIC DNA]</scope>
    <source>
        <strain evidence="3 4">CFBP13599</strain>
    </source>
</reference>
<dbReference type="SMART" id="SM00327">
    <property type="entry name" value="VWA"/>
    <property type="match status" value="1"/>
</dbReference>
<dbReference type="Gene3D" id="3.40.50.410">
    <property type="entry name" value="von Willebrand factor, type A domain"/>
    <property type="match status" value="1"/>
</dbReference>
<gene>
    <name evidence="3" type="ORF">IFT38_21725</name>
</gene>
<dbReference type="EMBL" id="JACYWZ010000014">
    <property type="protein sequence ID" value="MBD8772159.1"/>
    <property type="molecule type" value="Genomic_DNA"/>
</dbReference>